<gene>
    <name evidence="1" type="ORF">C1645_743340</name>
</gene>
<dbReference type="OrthoDB" id="2448037at2759"/>
<evidence type="ECO:0000313" key="2">
    <source>
        <dbReference type="Proteomes" id="UP000265703"/>
    </source>
</evidence>
<evidence type="ECO:0000313" key="1">
    <source>
        <dbReference type="EMBL" id="RIA83074.1"/>
    </source>
</evidence>
<dbReference type="Proteomes" id="UP000265703">
    <property type="component" value="Unassembled WGS sequence"/>
</dbReference>
<sequence>MEGKSDNNDRDILQKKISFPMDIIYVDNPSLDNDKRKRVIDEEDKKSSREVLLSYLNSDKCQGNYKLENWDNTCVRINDYMNAKKWKEDHEDTEGSLLSKNELKELKKEVVEEVRSHLIQSREAEFQASIEIPLFGNIQTAAKFKNYCSIV</sequence>
<dbReference type="EMBL" id="QKYT01000602">
    <property type="protein sequence ID" value="RIA83074.1"/>
    <property type="molecule type" value="Genomic_DNA"/>
</dbReference>
<proteinExistence type="predicted"/>
<protein>
    <submittedName>
        <fullName evidence="1">Uncharacterized protein</fullName>
    </submittedName>
</protein>
<name>A0A397SKI3_9GLOM</name>
<accession>A0A397SKI3</accession>
<dbReference type="AlphaFoldDB" id="A0A397SKI3"/>
<organism evidence="1 2">
    <name type="scientific">Glomus cerebriforme</name>
    <dbReference type="NCBI Taxonomy" id="658196"/>
    <lineage>
        <taxon>Eukaryota</taxon>
        <taxon>Fungi</taxon>
        <taxon>Fungi incertae sedis</taxon>
        <taxon>Mucoromycota</taxon>
        <taxon>Glomeromycotina</taxon>
        <taxon>Glomeromycetes</taxon>
        <taxon>Glomerales</taxon>
        <taxon>Glomeraceae</taxon>
        <taxon>Glomus</taxon>
    </lineage>
</organism>
<comment type="caution">
    <text evidence="1">The sequence shown here is derived from an EMBL/GenBank/DDBJ whole genome shotgun (WGS) entry which is preliminary data.</text>
</comment>
<reference evidence="1 2" key="1">
    <citation type="submission" date="2018-06" db="EMBL/GenBank/DDBJ databases">
        <title>Comparative genomics reveals the genomic features of Rhizophagus irregularis, R. cerebriforme, R. diaphanum and Gigaspora rosea, and their symbiotic lifestyle signature.</title>
        <authorList>
            <person name="Morin E."/>
            <person name="San Clemente H."/>
            <person name="Chen E.C.H."/>
            <person name="De La Providencia I."/>
            <person name="Hainaut M."/>
            <person name="Kuo A."/>
            <person name="Kohler A."/>
            <person name="Murat C."/>
            <person name="Tang N."/>
            <person name="Roy S."/>
            <person name="Loubradou J."/>
            <person name="Henrissat B."/>
            <person name="Grigoriev I.V."/>
            <person name="Corradi N."/>
            <person name="Roux C."/>
            <person name="Martin F.M."/>
        </authorList>
    </citation>
    <scope>NUCLEOTIDE SEQUENCE [LARGE SCALE GENOMIC DNA]</scope>
    <source>
        <strain evidence="1 2">DAOM 227022</strain>
    </source>
</reference>
<dbReference type="STRING" id="658196.A0A397SKI3"/>
<keyword evidence="2" id="KW-1185">Reference proteome</keyword>